<feature type="compositionally biased region" description="Low complexity" evidence="1">
    <location>
        <begin position="189"/>
        <end position="200"/>
    </location>
</feature>
<gene>
    <name evidence="2" type="ORF">AYI68_g4144</name>
</gene>
<feature type="compositionally biased region" description="Polar residues" evidence="1">
    <location>
        <begin position="160"/>
        <end position="188"/>
    </location>
</feature>
<evidence type="ECO:0000313" key="2">
    <source>
        <dbReference type="EMBL" id="OLY81746.1"/>
    </source>
</evidence>
<feature type="compositionally biased region" description="Low complexity" evidence="1">
    <location>
        <begin position="148"/>
        <end position="159"/>
    </location>
</feature>
<feature type="non-terminal residue" evidence="2">
    <location>
        <position position="1"/>
    </location>
</feature>
<keyword evidence="3" id="KW-1185">Reference proteome</keyword>
<feature type="region of interest" description="Disordered" evidence="1">
    <location>
        <begin position="142"/>
        <end position="230"/>
    </location>
</feature>
<comment type="caution">
    <text evidence="2">The sequence shown here is derived from an EMBL/GenBank/DDBJ whole genome shotgun (WGS) entry which is preliminary data.</text>
</comment>
<name>A0A1R0GXY3_9FUNG</name>
<proteinExistence type="predicted"/>
<feature type="compositionally biased region" description="Polar residues" evidence="1">
    <location>
        <begin position="201"/>
        <end position="220"/>
    </location>
</feature>
<organism evidence="2 3">
    <name type="scientific">Smittium mucronatum</name>
    <dbReference type="NCBI Taxonomy" id="133383"/>
    <lineage>
        <taxon>Eukaryota</taxon>
        <taxon>Fungi</taxon>
        <taxon>Fungi incertae sedis</taxon>
        <taxon>Zoopagomycota</taxon>
        <taxon>Kickxellomycotina</taxon>
        <taxon>Harpellomycetes</taxon>
        <taxon>Harpellales</taxon>
        <taxon>Legeriomycetaceae</taxon>
        <taxon>Smittium</taxon>
    </lineage>
</organism>
<feature type="non-terminal residue" evidence="2">
    <location>
        <position position="366"/>
    </location>
</feature>
<accession>A0A1R0GXY3</accession>
<dbReference type="AlphaFoldDB" id="A0A1R0GXY3"/>
<evidence type="ECO:0000313" key="3">
    <source>
        <dbReference type="Proteomes" id="UP000187455"/>
    </source>
</evidence>
<reference evidence="2 3" key="1">
    <citation type="journal article" date="2016" name="Mol. Biol. Evol.">
        <title>Genome-Wide Survey of Gut Fungi (Harpellales) Reveals the First Horizontally Transferred Ubiquitin Gene from a Mosquito Host.</title>
        <authorList>
            <person name="Wang Y."/>
            <person name="White M.M."/>
            <person name="Kvist S."/>
            <person name="Moncalvo J.M."/>
        </authorList>
    </citation>
    <scope>NUCLEOTIDE SEQUENCE [LARGE SCALE GENOMIC DNA]</scope>
    <source>
        <strain evidence="2 3">ALG-7-W6</strain>
    </source>
</reference>
<dbReference type="Proteomes" id="UP000187455">
    <property type="component" value="Unassembled WGS sequence"/>
</dbReference>
<evidence type="ECO:0000256" key="1">
    <source>
        <dbReference type="SAM" id="MobiDB-lite"/>
    </source>
</evidence>
<protein>
    <submittedName>
        <fullName evidence="2">Uncharacterized protein</fullName>
    </submittedName>
</protein>
<sequence>GIQFELNVYNGVPSAYFGETIGLGSYAFAQDGKYLINIVGDDSGMKLYINNNFISFISKDTGDYQGYFINGPKFLYIGGSKVGQVISNIKIACTYGDSACSFYTPYESTYTTDSSYNSNYFITTTDGSSNYDTSEYYTTEEPSYIPASSSGNNNYYTSTQRTIPGTSNNYDTSEYYTTAEPSYNTASPSGNSNYYGSSQQTNPGSTSNYDSSEYYSTAELSSNPASSSGNSNYYGSTQEITSSVSSFNGYSQYDSSFYETYQTDTEISETDSCYPTNNGNKSVYSPNGQVNYGKDPIVISCCTPDFRLFLDSNSQSDMSIAFATSGGLTASLGTIEVMSGIASGRTSIRRGSYNSQNIPLFKRQDV</sequence>
<dbReference type="EMBL" id="LSSL01002198">
    <property type="protein sequence ID" value="OLY81746.1"/>
    <property type="molecule type" value="Genomic_DNA"/>
</dbReference>
<feature type="compositionally biased region" description="Low complexity" evidence="1">
    <location>
        <begin position="221"/>
        <end position="230"/>
    </location>
</feature>